<dbReference type="GO" id="GO:0052689">
    <property type="term" value="F:carboxylic ester hydrolase activity"/>
    <property type="evidence" value="ECO:0000318"/>
    <property type="project" value="GO_Central"/>
</dbReference>
<protein>
    <recommendedName>
        <fullName evidence="2">AB hydrolase-1 domain-containing protein</fullName>
    </recommendedName>
</protein>
<reference evidence="3 4" key="1">
    <citation type="journal article" date="2004" name="Science">
        <title>The genome of the diatom Thalassiosira pseudonana: ecology, evolution, and metabolism.</title>
        <authorList>
            <person name="Armbrust E.V."/>
            <person name="Berges J.A."/>
            <person name="Bowler C."/>
            <person name="Green B.R."/>
            <person name="Martinez D."/>
            <person name="Putnam N.H."/>
            <person name="Zhou S."/>
            <person name="Allen A.E."/>
            <person name="Apt K.E."/>
            <person name="Bechner M."/>
            <person name="Brzezinski M.A."/>
            <person name="Chaal B.K."/>
            <person name="Chiovitti A."/>
            <person name="Davis A.K."/>
            <person name="Demarest M.S."/>
            <person name="Detter J.C."/>
            <person name="Glavina T."/>
            <person name="Goodstein D."/>
            <person name="Hadi M.Z."/>
            <person name="Hellsten U."/>
            <person name="Hildebrand M."/>
            <person name="Jenkins B.D."/>
            <person name="Jurka J."/>
            <person name="Kapitonov V.V."/>
            <person name="Kroger N."/>
            <person name="Lau W.W."/>
            <person name="Lane T.W."/>
            <person name="Larimer F.W."/>
            <person name="Lippmeier J.C."/>
            <person name="Lucas S."/>
            <person name="Medina M."/>
            <person name="Montsant A."/>
            <person name="Obornik M."/>
            <person name="Parker M.S."/>
            <person name="Palenik B."/>
            <person name="Pazour G.J."/>
            <person name="Richardson P.M."/>
            <person name="Rynearson T.A."/>
            <person name="Saito M.A."/>
            <person name="Schwartz D.C."/>
            <person name="Thamatrakoln K."/>
            <person name="Valentin K."/>
            <person name="Vardi A."/>
            <person name="Wilkerson F.P."/>
            <person name="Rokhsar D.S."/>
        </authorList>
    </citation>
    <scope>NUCLEOTIDE SEQUENCE [LARGE SCALE GENOMIC DNA]</scope>
    <source>
        <strain evidence="3 4">CCMP1335</strain>
    </source>
</reference>
<dbReference type="GO" id="GO:0042171">
    <property type="term" value="F:lysophosphatidic acid acyltransferase activity"/>
    <property type="evidence" value="ECO:0000318"/>
    <property type="project" value="GO_Central"/>
</dbReference>
<accession>B8C954</accession>
<dbReference type="OMA" id="DTTIRWC"/>
<dbReference type="ESTHER" id="thaps-b8c954">
    <property type="family name" value="CGI-58_ABHD5_ABHD4"/>
</dbReference>
<evidence type="ECO:0000259" key="2">
    <source>
        <dbReference type="Pfam" id="PF12697"/>
    </source>
</evidence>
<dbReference type="eggNOG" id="KOG4409">
    <property type="taxonomic scope" value="Eukaryota"/>
</dbReference>
<dbReference type="EMBL" id="CM000646">
    <property type="protein sequence ID" value="EED89990.1"/>
    <property type="molecule type" value="Genomic_DNA"/>
</dbReference>
<evidence type="ECO:0000313" key="4">
    <source>
        <dbReference type="Proteomes" id="UP000001449"/>
    </source>
</evidence>
<evidence type="ECO:0000256" key="1">
    <source>
        <dbReference type="ARBA" id="ARBA00038097"/>
    </source>
</evidence>
<dbReference type="Gene3D" id="3.40.50.1820">
    <property type="entry name" value="alpha/beta hydrolase"/>
    <property type="match status" value="1"/>
</dbReference>
<dbReference type="PANTHER" id="PTHR42886">
    <property type="entry name" value="RE40534P-RELATED"/>
    <property type="match status" value="1"/>
</dbReference>
<sequence>MNVVEFHAPSPISSNLPTVVLAHGFGSGLGFFYRNIDPLLHSGKISRVICLDWLGMGGSARPSCWQSPIQSNFSPLTTLSLCNSKFTPPNAVDFFLDPLDDMLQGGNLVQPDEPIWLVAHSLGGYLAGRYCMRIHQESSTSTASSQMPNISKLILASPVGFQPVPSSNERISASNLPPAFRLVDALWSANVTPQALVRLMGSSRGKSAVKRALDGRIPHLKQQSARNRNGEKNHSELDLLADYLYHVTVAPPSGEYAMNSLLEPAASESGAGVYARESLGGGEMAKILSTKQTPIKSIKVLFGDNDWMRFHEAASRKEMESISANSNIAARVDIIQRAGHHLYLDNVDSFVEHILGD</sequence>
<dbReference type="STRING" id="35128.B8C954"/>
<organism evidence="3 4">
    <name type="scientific">Thalassiosira pseudonana</name>
    <name type="common">Marine diatom</name>
    <name type="synonym">Cyclotella nana</name>
    <dbReference type="NCBI Taxonomy" id="35128"/>
    <lineage>
        <taxon>Eukaryota</taxon>
        <taxon>Sar</taxon>
        <taxon>Stramenopiles</taxon>
        <taxon>Ochrophyta</taxon>
        <taxon>Bacillariophyta</taxon>
        <taxon>Coscinodiscophyceae</taxon>
        <taxon>Thalassiosirophycidae</taxon>
        <taxon>Thalassiosirales</taxon>
        <taxon>Thalassiosiraceae</taxon>
        <taxon>Thalassiosira</taxon>
    </lineage>
</organism>
<dbReference type="SUPFAM" id="SSF53474">
    <property type="entry name" value="alpha/beta-Hydrolases"/>
    <property type="match status" value="1"/>
</dbReference>
<reference evidence="3 4" key="2">
    <citation type="journal article" date="2008" name="Nature">
        <title>The Phaeodactylum genome reveals the evolutionary history of diatom genomes.</title>
        <authorList>
            <person name="Bowler C."/>
            <person name="Allen A.E."/>
            <person name="Badger J.H."/>
            <person name="Grimwood J."/>
            <person name="Jabbari K."/>
            <person name="Kuo A."/>
            <person name="Maheswari U."/>
            <person name="Martens C."/>
            <person name="Maumus F."/>
            <person name="Otillar R.P."/>
            <person name="Rayko E."/>
            <person name="Salamov A."/>
            <person name="Vandepoele K."/>
            <person name="Beszteri B."/>
            <person name="Gruber A."/>
            <person name="Heijde M."/>
            <person name="Katinka M."/>
            <person name="Mock T."/>
            <person name="Valentin K."/>
            <person name="Verret F."/>
            <person name="Berges J.A."/>
            <person name="Brownlee C."/>
            <person name="Cadoret J.P."/>
            <person name="Chiovitti A."/>
            <person name="Choi C.J."/>
            <person name="Coesel S."/>
            <person name="De Martino A."/>
            <person name="Detter J.C."/>
            <person name="Durkin C."/>
            <person name="Falciatore A."/>
            <person name="Fournet J."/>
            <person name="Haruta M."/>
            <person name="Huysman M.J."/>
            <person name="Jenkins B.D."/>
            <person name="Jiroutova K."/>
            <person name="Jorgensen R.E."/>
            <person name="Joubert Y."/>
            <person name="Kaplan A."/>
            <person name="Kroger N."/>
            <person name="Kroth P.G."/>
            <person name="La Roche J."/>
            <person name="Lindquist E."/>
            <person name="Lommer M."/>
            <person name="Martin-Jezequel V."/>
            <person name="Lopez P.J."/>
            <person name="Lucas S."/>
            <person name="Mangogna M."/>
            <person name="McGinnis K."/>
            <person name="Medlin L.K."/>
            <person name="Montsant A."/>
            <person name="Oudot-Le Secq M.P."/>
            <person name="Napoli C."/>
            <person name="Obornik M."/>
            <person name="Parker M.S."/>
            <person name="Petit J.L."/>
            <person name="Porcel B.M."/>
            <person name="Poulsen N."/>
            <person name="Robison M."/>
            <person name="Rychlewski L."/>
            <person name="Rynearson T.A."/>
            <person name="Schmutz J."/>
            <person name="Shapiro H."/>
            <person name="Siaut M."/>
            <person name="Stanley M."/>
            <person name="Sussman M.R."/>
            <person name="Taylor A.R."/>
            <person name="Vardi A."/>
            <person name="von Dassow P."/>
            <person name="Vyverman W."/>
            <person name="Willis A."/>
            <person name="Wyrwicz L.S."/>
            <person name="Rokhsar D.S."/>
            <person name="Weissenbach J."/>
            <person name="Armbrust E.V."/>
            <person name="Green B.R."/>
            <person name="Van de Peer Y."/>
            <person name="Grigoriev I.V."/>
        </authorList>
    </citation>
    <scope>NUCLEOTIDE SEQUENCE [LARGE SCALE GENOMIC DNA]</scope>
    <source>
        <strain evidence="3 4">CCMP1335</strain>
    </source>
</reference>
<feature type="domain" description="AB hydrolase-1" evidence="2">
    <location>
        <begin position="19"/>
        <end position="345"/>
    </location>
</feature>
<dbReference type="InterPro" id="IPR029058">
    <property type="entry name" value="AB_hydrolase_fold"/>
</dbReference>
<dbReference type="Pfam" id="PF12697">
    <property type="entry name" value="Abhydrolase_6"/>
    <property type="match status" value="1"/>
</dbReference>
<dbReference type="GO" id="GO:0055088">
    <property type="term" value="P:lipid homeostasis"/>
    <property type="evidence" value="ECO:0000318"/>
    <property type="project" value="GO_Central"/>
</dbReference>
<dbReference type="PaxDb" id="35128-Thaps269487"/>
<dbReference type="InParanoid" id="B8C954"/>
<dbReference type="AlphaFoldDB" id="B8C954"/>
<gene>
    <name evidence="3" type="ORF">THAPSDRAFT_269487</name>
</gene>
<dbReference type="Proteomes" id="UP000001449">
    <property type="component" value="Chromosome 10"/>
</dbReference>
<dbReference type="GO" id="GO:0006654">
    <property type="term" value="P:phosphatidic acid biosynthetic process"/>
    <property type="evidence" value="ECO:0000318"/>
    <property type="project" value="GO_Central"/>
</dbReference>
<name>B8C954_THAPS</name>
<dbReference type="PANTHER" id="PTHR42886:SF29">
    <property type="entry name" value="PUMMELIG, ISOFORM A"/>
    <property type="match status" value="1"/>
</dbReference>
<comment type="similarity">
    <text evidence="1">Belongs to the peptidase S33 family. ABHD4/ABHD5 subfamily.</text>
</comment>
<dbReference type="GeneID" id="7447033"/>
<keyword evidence="4" id="KW-1185">Reference proteome</keyword>
<dbReference type="RefSeq" id="XP_002292794.1">
    <property type="nucleotide sequence ID" value="XM_002292758.1"/>
</dbReference>
<dbReference type="HOGENOM" id="CLU_017361_2_2_1"/>
<dbReference type="InterPro" id="IPR000073">
    <property type="entry name" value="AB_hydrolase_1"/>
</dbReference>
<evidence type="ECO:0000313" key="3">
    <source>
        <dbReference type="EMBL" id="EED89990.1"/>
    </source>
</evidence>
<dbReference type="KEGG" id="tps:THAPSDRAFT_269487"/>
<proteinExistence type="inferred from homology"/>